<sequence>MELIDMKSTFEKPHEIPGYCREGSTLLWNGSITVNAKALRYLVEDAKVGIRVFELLSIARPGELLNYLLLSFDESNPSLLANIKSSLKQYSSGLYTEVRDQNQNLYLPLTALDKRFGLELSSSSDLHRDWQNSRTLTPFWNDYLTDLFQLIKAEQNSIYKSPDPLIRAEISLIEAIAHPQQFVRALDRQPILRTNQPYIRMPESLVERLIELVDQYSIQSVSAEEGGYVFWHELLKRQISLGTENLELRCGCDHPKPPFIASHVGGAIDNGVEAELMVRPSWKAVTAEQCEKKQQLPYPAKVLVTEQDWPGMTFVDHERIEGWNIYIDRAWRIKKENKDLVSETNH</sequence>
<dbReference type="AlphaFoldDB" id="A0A9X2I201"/>
<accession>A0A9X2I201</accession>
<keyword evidence="2" id="KW-1185">Reference proteome</keyword>
<dbReference type="RefSeq" id="WP_253967526.1">
    <property type="nucleotide sequence ID" value="NZ_JAMFTH010000001.1"/>
</dbReference>
<gene>
    <name evidence="1" type="ORF">M6D89_08200</name>
</gene>
<name>A0A9X2I201_9GAMM</name>
<comment type="caution">
    <text evidence="1">The sequence shown here is derived from an EMBL/GenBank/DDBJ whole genome shotgun (WGS) entry which is preliminary data.</text>
</comment>
<dbReference type="Proteomes" id="UP001139319">
    <property type="component" value="Unassembled WGS sequence"/>
</dbReference>
<protein>
    <submittedName>
        <fullName evidence="1">Uncharacterized protein</fullName>
    </submittedName>
</protein>
<evidence type="ECO:0000313" key="2">
    <source>
        <dbReference type="Proteomes" id="UP001139319"/>
    </source>
</evidence>
<reference evidence="1" key="2">
    <citation type="submission" date="2023-01" db="EMBL/GenBank/DDBJ databases">
        <title>Gilvimarinus xylanilyticus HB14 isolated from Caulerpa lentillifera aquaculture base in Hainan, China.</title>
        <authorList>
            <person name="Zhang Y.-J."/>
        </authorList>
    </citation>
    <scope>NUCLEOTIDE SEQUENCE</scope>
    <source>
        <strain evidence="1">HB14</strain>
    </source>
</reference>
<reference evidence="1" key="1">
    <citation type="submission" date="2022-05" db="EMBL/GenBank/DDBJ databases">
        <authorList>
            <person name="Sun H.-N."/>
        </authorList>
    </citation>
    <scope>NUCLEOTIDE SEQUENCE</scope>
    <source>
        <strain evidence="1">HB14</strain>
    </source>
</reference>
<dbReference type="EMBL" id="JAMFTH010000001">
    <property type="protein sequence ID" value="MCP8899273.1"/>
    <property type="molecule type" value="Genomic_DNA"/>
</dbReference>
<evidence type="ECO:0000313" key="1">
    <source>
        <dbReference type="EMBL" id="MCP8899273.1"/>
    </source>
</evidence>
<proteinExistence type="predicted"/>
<organism evidence="1 2">
    <name type="scientific">Gilvimarinus xylanilyticus</name>
    <dbReference type="NCBI Taxonomy" id="2944139"/>
    <lineage>
        <taxon>Bacteria</taxon>
        <taxon>Pseudomonadati</taxon>
        <taxon>Pseudomonadota</taxon>
        <taxon>Gammaproteobacteria</taxon>
        <taxon>Cellvibrionales</taxon>
        <taxon>Cellvibrionaceae</taxon>
        <taxon>Gilvimarinus</taxon>
    </lineage>
</organism>